<keyword evidence="3 6" id="KW-0812">Transmembrane</keyword>
<dbReference type="GeneID" id="84230804"/>
<evidence type="ECO:0000256" key="6">
    <source>
        <dbReference type="SAM" id="Phobius"/>
    </source>
</evidence>
<feature type="transmembrane region" description="Helical" evidence="6">
    <location>
        <begin position="73"/>
        <end position="92"/>
    </location>
</feature>
<feature type="transmembrane region" description="Helical" evidence="6">
    <location>
        <begin position="272"/>
        <end position="303"/>
    </location>
</feature>
<evidence type="ECO:0000256" key="3">
    <source>
        <dbReference type="ARBA" id="ARBA00022692"/>
    </source>
</evidence>
<proteinExistence type="predicted"/>
<protein>
    <submittedName>
        <fullName evidence="8">MFS transporter</fullName>
    </submittedName>
</protein>
<feature type="transmembrane region" description="Helical" evidence="6">
    <location>
        <begin position="206"/>
        <end position="229"/>
    </location>
</feature>
<dbReference type="PROSITE" id="PS50850">
    <property type="entry name" value="MFS"/>
    <property type="match status" value="1"/>
</dbReference>
<evidence type="ECO:0000259" key="7">
    <source>
        <dbReference type="PROSITE" id="PS50850"/>
    </source>
</evidence>
<dbReference type="PANTHER" id="PTHR43124">
    <property type="entry name" value="PURINE EFFLUX PUMP PBUE"/>
    <property type="match status" value="1"/>
</dbReference>
<feature type="transmembrane region" description="Helical" evidence="6">
    <location>
        <begin position="41"/>
        <end position="61"/>
    </location>
</feature>
<gene>
    <name evidence="8" type="ORF">RE476_11645</name>
</gene>
<dbReference type="Gene3D" id="1.20.1250.20">
    <property type="entry name" value="MFS general substrate transporter like domains"/>
    <property type="match status" value="1"/>
</dbReference>
<dbReference type="CDD" id="cd17473">
    <property type="entry name" value="MFS_arabinose_efflux_permease_like"/>
    <property type="match status" value="1"/>
</dbReference>
<keyword evidence="2" id="KW-1003">Cell membrane</keyword>
<dbReference type="EMBL" id="CP133594">
    <property type="protein sequence ID" value="WMW22010.1"/>
    <property type="molecule type" value="Genomic_DNA"/>
</dbReference>
<feature type="domain" description="Major facilitator superfamily (MFS) profile" evidence="7">
    <location>
        <begin position="7"/>
        <end position="384"/>
    </location>
</feature>
<dbReference type="GO" id="GO:0005886">
    <property type="term" value="C:plasma membrane"/>
    <property type="evidence" value="ECO:0007669"/>
    <property type="project" value="UniProtKB-SubCell"/>
</dbReference>
<sequence>MQFKKIHLLMLCVTAFFAMAGSAILAPVLPDMVKPLNTTSHEIGLMISVYTISTAIFTLAIGHFIDRVKRKSILVPCLILYGLMGLISYFVADLQALLVMRFIQGIGVAGMMSLSMLIIGDVYKGHDSLHAMSRVSMAIAIGTVSAPLIGGGLAILGWNYPFLFYALALPFAALVILFLPETSVKKENDSHKGILNVLPALRDLRILYTVFLSFAVFFLLFSVIIYMPFMLKAVFGYTAKQAGMTLAFQGMAVILMASRVKGLVTKYSMMKVISTGFAILGLAILSISFANSIIVVLLLMLVFGAGYGLAQTTIDAQIIHISPSESRGGVLSIHNTMKYTGQSLSPIVLGIILLHFDINTVFMISGILGLLIALTTYLMKNMFEKTGDVHVKNTKTSLPYSVCPEPLDDR</sequence>
<evidence type="ECO:0000313" key="8">
    <source>
        <dbReference type="EMBL" id="WMW22010.1"/>
    </source>
</evidence>
<dbReference type="InterPro" id="IPR020846">
    <property type="entry name" value="MFS_dom"/>
</dbReference>
<evidence type="ECO:0000256" key="1">
    <source>
        <dbReference type="ARBA" id="ARBA00004651"/>
    </source>
</evidence>
<evidence type="ECO:0000256" key="2">
    <source>
        <dbReference type="ARBA" id="ARBA00022475"/>
    </source>
</evidence>
<feature type="transmembrane region" description="Helical" evidence="6">
    <location>
        <begin position="347"/>
        <end position="374"/>
    </location>
</feature>
<accession>A0AA51YIX2</accession>
<feature type="transmembrane region" description="Helical" evidence="6">
    <location>
        <begin position="162"/>
        <end position="179"/>
    </location>
</feature>
<keyword evidence="5 6" id="KW-0472">Membrane</keyword>
<comment type="subcellular location">
    <subcellularLocation>
        <location evidence="1">Cell membrane</location>
        <topology evidence="1">Multi-pass membrane protein</topology>
    </subcellularLocation>
</comment>
<dbReference type="InterPro" id="IPR050189">
    <property type="entry name" value="MFS_Efflux_Transporters"/>
</dbReference>
<evidence type="ECO:0000256" key="5">
    <source>
        <dbReference type="ARBA" id="ARBA00023136"/>
    </source>
</evidence>
<dbReference type="Proteomes" id="UP001183006">
    <property type="component" value="Chromosome"/>
</dbReference>
<feature type="transmembrane region" description="Helical" evidence="6">
    <location>
        <begin position="241"/>
        <end position="260"/>
    </location>
</feature>
<name>A0AA51YIX2_9EURY</name>
<dbReference type="SUPFAM" id="SSF103473">
    <property type="entry name" value="MFS general substrate transporter"/>
    <property type="match status" value="1"/>
</dbReference>
<evidence type="ECO:0000313" key="9">
    <source>
        <dbReference type="Proteomes" id="UP001183006"/>
    </source>
</evidence>
<evidence type="ECO:0000256" key="4">
    <source>
        <dbReference type="ARBA" id="ARBA00022989"/>
    </source>
</evidence>
<reference evidence="8" key="1">
    <citation type="submission" date="2023-08" db="EMBL/GenBank/DDBJ databases">
        <title>Methanolobus mangrovi sp. nov. and Methanolobus sediminis sp. nov, two novel methylotrophic methanogens isolated from mangrove sediments in China.</title>
        <authorList>
            <person name="Zhou J."/>
        </authorList>
    </citation>
    <scope>NUCLEOTIDE SEQUENCE</scope>
    <source>
        <strain evidence="8">FTZ2</strain>
    </source>
</reference>
<dbReference type="GO" id="GO:0022857">
    <property type="term" value="F:transmembrane transporter activity"/>
    <property type="evidence" value="ECO:0007669"/>
    <property type="project" value="InterPro"/>
</dbReference>
<feature type="transmembrane region" description="Helical" evidence="6">
    <location>
        <begin position="98"/>
        <end position="123"/>
    </location>
</feature>
<dbReference type="PANTHER" id="PTHR43124:SF3">
    <property type="entry name" value="CHLORAMPHENICOL EFFLUX PUMP RV0191"/>
    <property type="match status" value="1"/>
</dbReference>
<dbReference type="PRINTS" id="PR01036">
    <property type="entry name" value="TCRTETB"/>
</dbReference>
<dbReference type="RefSeq" id="WP_309307803.1">
    <property type="nucleotide sequence ID" value="NZ_CP133594.1"/>
</dbReference>
<dbReference type="Pfam" id="PF07690">
    <property type="entry name" value="MFS_1"/>
    <property type="match status" value="1"/>
</dbReference>
<dbReference type="AlphaFoldDB" id="A0AA51YIX2"/>
<dbReference type="InterPro" id="IPR036259">
    <property type="entry name" value="MFS_trans_sf"/>
</dbReference>
<dbReference type="KEGG" id="mmav:RE476_11645"/>
<keyword evidence="4 6" id="KW-1133">Transmembrane helix</keyword>
<keyword evidence="9" id="KW-1185">Reference proteome</keyword>
<dbReference type="InterPro" id="IPR011701">
    <property type="entry name" value="MFS"/>
</dbReference>
<organism evidence="8 9">
    <name type="scientific">Methanolobus mangrovi</name>
    <dbReference type="NCBI Taxonomy" id="3072977"/>
    <lineage>
        <taxon>Archaea</taxon>
        <taxon>Methanobacteriati</taxon>
        <taxon>Methanobacteriota</taxon>
        <taxon>Stenosarchaea group</taxon>
        <taxon>Methanomicrobia</taxon>
        <taxon>Methanosarcinales</taxon>
        <taxon>Methanosarcinaceae</taxon>
        <taxon>Methanolobus</taxon>
    </lineage>
</organism>
<feature type="transmembrane region" description="Helical" evidence="6">
    <location>
        <begin position="135"/>
        <end position="156"/>
    </location>
</feature>